<organism evidence="1 2">
    <name type="scientific">Vararia minispora EC-137</name>
    <dbReference type="NCBI Taxonomy" id="1314806"/>
    <lineage>
        <taxon>Eukaryota</taxon>
        <taxon>Fungi</taxon>
        <taxon>Dikarya</taxon>
        <taxon>Basidiomycota</taxon>
        <taxon>Agaricomycotina</taxon>
        <taxon>Agaricomycetes</taxon>
        <taxon>Russulales</taxon>
        <taxon>Lachnocladiaceae</taxon>
        <taxon>Vararia</taxon>
    </lineage>
</organism>
<evidence type="ECO:0000313" key="1">
    <source>
        <dbReference type="EMBL" id="KAI0026689.1"/>
    </source>
</evidence>
<sequence>MAWVANAWRRTLRPSRQTKRSYCVIDPMCLLFRSSCQCTAPPNALLSPSFPVSKDDVEGTLNNNKEVLISTLRVDPFLITATRSAFMASTSLPVTCGYGALKADLLRPVRPSTQIFFSAFYLLCRAMPKKPEGWTKLQNTDVDAILHGEFSDHVHKVDPAFGGYHTVRQWVSNRAGKIIEDETVFGPVSEDRKKALKDAIVIKFRNYYNNNLKKKAGVGASTV</sequence>
<dbReference type="EMBL" id="MU274283">
    <property type="protein sequence ID" value="KAI0026689.1"/>
    <property type="molecule type" value="Genomic_DNA"/>
</dbReference>
<keyword evidence="2" id="KW-1185">Reference proteome</keyword>
<protein>
    <submittedName>
        <fullName evidence="1">Uncharacterized protein</fullName>
    </submittedName>
</protein>
<evidence type="ECO:0000313" key="2">
    <source>
        <dbReference type="Proteomes" id="UP000814128"/>
    </source>
</evidence>
<proteinExistence type="predicted"/>
<reference evidence="1" key="1">
    <citation type="submission" date="2021-02" db="EMBL/GenBank/DDBJ databases">
        <authorList>
            <consortium name="DOE Joint Genome Institute"/>
            <person name="Ahrendt S."/>
            <person name="Looney B.P."/>
            <person name="Miyauchi S."/>
            <person name="Morin E."/>
            <person name="Drula E."/>
            <person name="Courty P.E."/>
            <person name="Chicoki N."/>
            <person name="Fauchery L."/>
            <person name="Kohler A."/>
            <person name="Kuo A."/>
            <person name="Labutti K."/>
            <person name="Pangilinan J."/>
            <person name="Lipzen A."/>
            <person name="Riley R."/>
            <person name="Andreopoulos W."/>
            <person name="He G."/>
            <person name="Johnson J."/>
            <person name="Barry K.W."/>
            <person name="Grigoriev I.V."/>
            <person name="Nagy L."/>
            <person name="Hibbett D."/>
            <person name="Henrissat B."/>
            <person name="Matheny P.B."/>
            <person name="Labbe J."/>
            <person name="Martin F."/>
        </authorList>
    </citation>
    <scope>NUCLEOTIDE SEQUENCE</scope>
    <source>
        <strain evidence="1">EC-137</strain>
    </source>
</reference>
<gene>
    <name evidence="1" type="ORF">K488DRAFT_75159</name>
</gene>
<feature type="non-terminal residue" evidence="1">
    <location>
        <position position="223"/>
    </location>
</feature>
<name>A0ACB8Q4L5_9AGAM</name>
<comment type="caution">
    <text evidence="1">The sequence shown here is derived from an EMBL/GenBank/DDBJ whole genome shotgun (WGS) entry which is preliminary data.</text>
</comment>
<accession>A0ACB8Q4L5</accession>
<dbReference type="Proteomes" id="UP000814128">
    <property type="component" value="Unassembled WGS sequence"/>
</dbReference>
<reference evidence="1" key="2">
    <citation type="journal article" date="2022" name="New Phytol.">
        <title>Evolutionary transition to the ectomycorrhizal habit in the genomes of a hyperdiverse lineage of mushroom-forming fungi.</title>
        <authorList>
            <person name="Looney B."/>
            <person name="Miyauchi S."/>
            <person name="Morin E."/>
            <person name="Drula E."/>
            <person name="Courty P.E."/>
            <person name="Kohler A."/>
            <person name="Kuo A."/>
            <person name="LaButti K."/>
            <person name="Pangilinan J."/>
            <person name="Lipzen A."/>
            <person name="Riley R."/>
            <person name="Andreopoulos W."/>
            <person name="He G."/>
            <person name="Johnson J."/>
            <person name="Nolan M."/>
            <person name="Tritt A."/>
            <person name="Barry K.W."/>
            <person name="Grigoriev I.V."/>
            <person name="Nagy L.G."/>
            <person name="Hibbett D."/>
            <person name="Henrissat B."/>
            <person name="Matheny P.B."/>
            <person name="Labbe J."/>
            <person name="Martin F.M."/>
        </authorList>
    </citation>
    <scope>NUCLEOTIDE SEQUENCE</scope>
    <source>
        <strain evidence="1">EC-137</strain>
    </source>
</reference>